<organism evidence="1 2">
    <name type="scientific">Colletotrichum truncatum</name>
    <name type="common">Anthracnose fungus</name>
    <name type="synonym">Colletotrichum capsici</name>
    <dbReference type="NCBI Taxonomy" id="5467"/>
    <lineage>
        <taxon>Eukaryota</taxon>
        <taxon>Fungi</taxon>
        <taxon>Dikarya</taxon>
        <taxon>Ascomycota</taxon>
        <taxon>Pezizomycotina</taxon>
        <taxon>Sordariomycetes</taxon>
        <taxon>Hypocreomycetidae</taxon>
        <taxon>Glomerellales</taxon>
        <taxon>Glomerellaceae</taxon>
        <taxon>Colletotrichum</taxon>
        <taxon>Colletotrichum truncatum species complex</taxon>
    </lineage>
</organism>
<reference evidence="1 2" key="1">
    <citation type="journal article" date="2020" name="Phytopathology">
        <title>Genome Sequence Resources of Colletotrichum truncatum, C. plurivorum, C. musicola, and C. sojae: Four Species Pathogenic to Soybean (Glycine max).</title>
        <authorList>
            <person name="Rogerio F."/>
            <person name="Boufleur T.R."/>
            <person name="Ciampi-Guillardi M."/>
            <person name="Sukno S.A."/>
            <person name="Thon M.R."/>
            <person name="Massola Junior N.S."/>
            <person name="Baroncelli R."/>
        </authorList>
    </citation>
    <scope>NUCLEOTIDE SEQUENCE [LARGE SCALE GENOMIC DNA]</scope>
    <source>
        <strain evidence="1 2">CMES1059</strain>
    </source>
</reference>
<comment type="caution">
    <text evidence="1">The sequence shown here is derived from an EMBL/GenBank/DDBJ whole genome shotgun (WGS) entry which is preliminary data.</text>
</comment>
<accession>A0ACC3Z086</accession>
<dbReference type="EMBL" id="VUJX02000004">
    <property type="protein sequence ID" value="KAL0937455.1"/>
    <property type="molecule type" value="Genomic_DNA"/>
</dbReference>
<protein>
    <submittedName>
        <fullName evidence="1">FAD binding domain-containing protein</fullName>
    </submittedName>
</protein>
<dbReference type="Proteomes" id="UP000805649">
    <property type="component" value="Unassembled WGS sequence"/>
</dbReference>
<evidence type="ECO:0000313" key="1">
    <source>
        <dbReference type="EMBL" id="KAL0937455.1"/>
    </source>
</evidence>
<proteinExistence type="predicted"/>
<name>A0ACC3Z086_COLTU</name>
<keyword evidence="2" id="KW-1185">Reference proteome</keyword>
<evidence type="ECO:0000313" key="2">
    <source>
        <dbReference type="Proteomes" id="UP000805649"/>
    </source>
</evidence>
<sequence>MGNEQSSPLANCLNSICNGRTNCVAYPNTPFYQVAWVNRYNLDIPVEPVAVTRPSNAQDVAGFVKCAAEHNVKVQAKSGGHSYATIGLGGDDGALVIDLLNLQQFSMDTSTWQATIGSGHRLWDVSRKLHENGKRAMSHGVCPGVGIGGHATIGGLGPSSRMWGSCLDHVLEVEVVTANGTIQRANSEKNKDLFFALKGAGAGFGIVTEFVVRTQPEPGNVVEYTYSLSFGKHSDLVDVFEQWQALISDPNLDRRFGSEFVIHELGLIITGTFHGTEAEFDASGIPDRIPKGKIAVVIDDWLGAIAGQAQKAALWLSEARTAFTARSLAFREDQLLSREDIASMMKYLDNTDKGTLIWFLIFDAAGGAIGDVPTDATAYAHRDKIMFCQGYGIGIPTLSDQTKSFMNGLVAAIRGIVGTTMMTYPGYVDPTLDNAQESYWGSNLATLESIKTQWDPRDIFHNPQSVRPLK</sequence>
<gene>
    <name evidence="1" type="ORF">CTRU02_207186</name>
</gene>